<dbReference type="EMBL" id="CP081295">
    <property type="protein sequence ID" value="QZD89397.1"/>
    <property type="molecule type" value="Genomic_DNA"/>
</dbReference>
<name>A0ABX8ZK59_9SPHN</name>
<keyword evidence="3" id="KW-1185">Reference proteome</keyword>
<dbReference type="Gene3D" id="3.40.50.720">
    <property type="entry name" value="NAD(P)-binding Rossmann-like Domain"/>
    <property type="match status" value="1"/>
</dbReference>
<sequence>MAEPLKVLLVGASGVFGSRLAELAVKEPGIALTLAARNLAKLEALAARLPAKVGLARIDRDHVKSVDLVGYDLVIDAAGPFQHSHTRLIDAAIGARVDYLDLADGREFIARFPRFDAQAREAGVALVTGASSIPALSHAVLDWLTAGWRAIDDLRVGIYPGNRAPRGRSVVEAILSYVGKPVHVFREGAWQEVPGWGGLHREDIPRIGKRWASVCDTPEQDLLVARYKPRRSAEFFAGLELGLLHIGLWLCALPVRWGWLKTLQPFALPMLKLAELVRLVGSDRGAMTVRARGEGPAGESVENTWILRADANRGPYVPVLAALAMIRHRREGTGPGKGAHVCSGFLALEDFLPDMEALGMEHWFESAPQGFDLAQEARQSSAA</sequence>
<gene>
    <name evidence="2" type="ORF">K3148_11315</name>
</gene>
<feature type="domain" description="Saccharopine dehydrogenase NADP binding" evidence="1">
    <location>
        <begin position="7"/>
        <end position="103"/>
    </location>
</feature>
<dbReference type="InterPro" id="IPR005097">
    <property type="entry name" value="Sacchrp_dh_NADP-bd"/>
</dbReference>
<dbReference type="PANTHER" id="PTHR43796:SF2">
    <property type="entry name" value="CARBOXYNORSPERMIDINE SYNTHASE"/>
    <property type="match status" value="1"/>
</dbReference>
<dbReference type="InterPro" id="IPR036291">
    <property type="entry name" value="NAD(P)-bd_dom_sf"/>
</dbReference>
<reference evidence="2 3" key="1">
    <citation type="submission" date="2021-08" db="EMBL/GenBank/DDBJ databases">
        <title>Comparative Genomics Analysis of the Genus Qipengyuania Reveals Extensive Genetic Diversity and Metabolic Versatility, Including the Description of Fifteen Novel Species.</title>
        <authorList>
            <person name="Liu Y."/>
        </authorList>
    </citation>
    <scope>NUCLEOTIDE SEQUENCE [LARGE SCALE GENOMIC DNA]</scope>
    <source>
        <strain evidence="2 3">1NDH13</strain>
    </source>
</reference>
<organism evidence="2 3">
    <name type="scientific">Qipengyuania aurantiaca</name>
    <dbReference type="NCBI Taxonomy" id="2867233"/>
    <lineage>
        <taxon>Bacteria</taxon>
        <taxon>Pseudomonadati</taxon>
        <taxon>Pseudomonadota</taxon>
        <taxon>Alphaproteobacteria</taxon>
        <taxon>Sphingomonadales</taxon>
        <taxon>Erythrobacteraceae</taxon>
        <taxon>Qipengyuania</taxon>
    </lineage>
</organism>
<evidence type="ECO:0000313" key="3">
    <source>
        <dbReference type="Proteomes" id="UP000824281"/>
    </source>
</evidence>
<dbReference type="SUPFAM" id="SSF51735">
    <property type="entry name" value="NAD(P)-binding Rossmann-fold domains"/>
    <property type="match status" value="1"/>
</dbReference>
<accession>A0ABX8ZK59</accession>
<protein>
    <submittedName>
        <fullName evidence="2">Saccharopine dehydrogenase NADP-binding domain-containing protein</fullName>
    </submittedName>
</protein>
<dbReference type="Proteomes" id="UP000824281">
    <property type="component" value="Chromosome"/>
</dbReference>
<dbReference type="Pfam" id="PF03435">
    <property type="entry name" value="Sacchrp_dh_NADP"/>
    <property type="match status" value="1"/>
</dbReference>
<dbReference type="PANTHER" id="PTHR43796">
    <property type="entry name" value="CARBOXYNORSPERMIDINE SYNTHASE"/>
    <property type="match status" value="1"/>
</dbReference>
<evidence type="ECO:0000313" key="2">
    <source>
        <dbReference type="EMBL" id="QZD89397.1"/>
    </source>
</evidence>
<dbReference type="RefSeq" id="WP_221424880.1">
    <property type="nucleotide sequence ID" value="NZ_CP081295.1"/>
</dbReference>
<evidence type="ECO:0000259" key="1">
    <source>
        <dbReference type="Pfam" id="PF03435"/>
    </source>
</evidence>
<proteinExistence type="predicted"/>